<protein>
    <submittedName>
        <fullName evidence="1">Uncharacterized protein</fullName>
    </submittedName>
</protein>
<dbReference type="EnsemblMetazoa" id="Aqu2.1.37336_001">
    <property type="protein sequence ID" value="Aqu2.1.37336_001"/>
    <property type="gene ID" value="Aqu2.1.37336"/>
</dbReference>
<dbReference type="InParanoid" id="A0A1X7VBD5"/>
<proteinExistence type="predicted"/>
<name>A0A1X7VBD5_AMPQE</name>
<organism evidence="1">
    <name type="scientific">Amphimedon queenslandica</name>
    <name type="common">Sponge</name>
    <dbReference type="NCBI Taxonomy" id="400682"/>
    <lineage>
        <taxon>Eukaryota</taxon>
        <taxon>Metazoa</taxon>
        <taxon>Porifera</taxon>
        <taxon>Demospongiae</taxon>
        <taxon>Heteroscleromorpha</taxon>
        <taxon>Haplosclerida</taxon>
        <taxon>Niphatidae</taxon>
        <taxon>Amphimedon</taxon>
    </lineage>
</organism>
<dbReference type="AlphaFoldDB" id="A0A1X7VBD5"/>
<reference evidence="1" key="1">
    <citation type="submission" date="2017-05" db="UniProtKB">
        <authorList>
            <consortium name="EnsemblMetazoa"/>
        </authorList>
    </citation>
    <scope>IDENTIFICATION</scope>
</reference>
<accession>A0A1X7VBD5</accession>
<evidence type="ECO:0000313" key="1">
    <source>
        <dbReference type="EnsemblMetazoa" id="Aqu2.1.37336_001"/>
    </source>
</evidence>
<sequence length="49" mass="5489">HQLILKYTPTTGLTGLLDDDDDKDEKRWLNKTAGSPIFGFSLRQGLEPS</sequence>